<reference evidence="3 4" key="1">
    <citation type="journal article" date="2020" name="bioRxiv">
        <title>Whole genome comparisons of ergot fungi reveals the divergence and evolution of species within the genus Claviceps are the result of varying mechanisms driving genome evolution and host range expansion.</title>
        <authorList>
            <person name="Wyka S.A."/>
            <person name="Mondo S.J."/>
            <person name="Liu M."/>
            <person name="Dettman J."/>
            <person name="Nalam V."/>
            <person name="Broders K.D."/>
        </authorList>
    </citation>
    <scope>NUCLEOTIDE SEQUENCE [LARGE SCALE GENOMIC DNA]</scope>
    <source>
        <strain evidence="3 4">CCC 1485</strain>
    </source>
</reference>
<keyword evidence="2" id="KW-0812">Transmembrane</keyword>
<feature type="region of interest" description="Disordered" evidence="1">
    <location>
        <begin position="194"/>
        <end position="286"/>
    </location>
</feature>
<feature type="compositionally biased region" description="Acidic residues" evidence="1">
    <location>
        <begin position="245"/>
        <end position="255"/>
    </location>
</feature>
<keyword evidence="2" id="KW-1133">Transmembrane helix</keyword>
<evidence type="ECO:0000313" key="4">
    <source>
        <dbReference type="Proteomes" id="UP000706124"/>
    </source>
</evidence>
<dbReference type="OrthoDB" id="5236168at2759"/>
<proteinExistence type="predicted"/>
<name>A0A9P7MEF4_9HYPO</name>
<keyword evidence="4" id="KW-1185">Reference proteome</keyword>
<dbReference type="Proteomes" id="UP000706124">
    <property type="component" value="Unassembled WGS sequence"/>
</dbReference>
<evidence type="ECO:0000313" key="3">
    <source>
        <dbReference type="EMBL" id="KAG5940443.1"/>
    </source>
</evidence>
<keyword evidence="2" id="KW-0472">Membrane</keyword>
<protein>
    <submittedName>
        <fullName evidence="3">Uncharacterized protein</fullName>
    </submittedName>
</protein>
<organism evidence="3 4">
    <name type="scientific">Claviceps pazoutovae</name>
    <dbReference type="NCBI Taxonomy" id="1649127"/>
    <lineage>
        <taxon>Eukaryota</taxon>
        <taxon>Fungi</taxon>
        <taxon>Dikarya</taxon>
        <taxon>Ascomycota</taxon>
        <taxon>Pezizomycotina</taxon>
        <taxon>Sordariomycetes</taxon>
        <taxon>Hypocreomycetidae</taxon>
        <taxon>Hypocreales</taxon>
        <taxon>Clavicipitaceae</taxon>
        <taxon>Claviceps</taxon>
    </lineage>
</organism>
<sequence length="286" mass="31224">MISAAMPVFNFVLRRRGSCIGWQCLTSAEQFGVIFSSIIVFLILSLVYMYCLGKAITYRRSKESREPSRYIDSGAILRHAVINVPTTSSTALYQTIALMTPAYCNQVAVPFPQSHMTPIAFRGIPIAAPIYRRDAGQSIPISQPLTNTSELGFKQGGQRANIVNPNISAESQTTTPGWRQLLRRALRLPLGQAHTIYSESNPSSPRDSRSETVGSRGCAQQNDIQARNVDERVERQPRVHSAEDSSAEDGCDEAETASIATDAATVHSDDFQMLSPPSSIDSPSGT</sequence>
<feature type="compositionally biased region" description="Basic and acidic residues" evidence="1">
    <location>
        <begin position="228"/>
        <end position="243"/>
    </location>
</feature>
<feature type="compositionally biased region" description="Polar residues" evidence="1">
    <location>
        <begin position="195"/>
        <end position="205"/>
    </location>
</feature>
<dbReference type="AlphaFoldDB" id="A0A9P7MEF4"/>
<accession>A0A9P7MEF4</accession>
<evidence type="ECO:0000256" key="2">
    <source>
        <dbReference type="SAM" id="Phobius"/>
    </source>
</evidence>
<dbReference type="EMBL" id="SRPO01000114">
    <property type="protein sequence ID" value="KAG5940443.1"/>
    <property type="molecule type" value="Genomic_DNA"/>
</dbReference>
<gene>
    <name evidence="3" type="ORF">E4U60_000508</name>
</gene>
<comment type="caution">
    <text evidence="3">The sequence shown here is derived from an EMBL/GenBank/DDBJ whole genome shotgun (WGS) entry which is preliminary data.</text>
</comment>
<feature type="transmembrane region" description="Helical" evidence="2">
    <location>
        <begin position="31"/>
        <end position="52"/>
    </location>
</feature>
<evidence type="ECO:0000256" key="1">
    <source>
        <dbReference type="SAM" id="MobiDB-lite"/>
    </source>
</evidence>
<feature type="compositionally biased region" description="Polar residues" evidence="1">
    <location>
        <begin position="275"/>
        <end position="286"/>
    </location>
</feature>